<keyword evidence="7 14" id="KW-0812">Transmembrane</keyword>
<feature type="domain" description="Histidine kinase" evidence="15">
    <location>
        <begin position="258"/>
        <end position="474"/>
    </location>
</feature>
<dbReference type="CDD" id="cd00075">
    <property type="entry name" value="HATPase"/>
    <property type="match status" value="1"/>
</dbReference>
<dbReference type="GO" id="GO:0005524">
    <property type="term" value="F:ATP binding"/>
    <property type="evidence" value="ECO:0007669"/>
    <property type="project" value="UniProtKB-KW"/>
</dbReference>
<keyword evidence="6" id="KW-0808">Transferase</keyword>
<dbReference type="InterPro" id="IPR005467">
    <property type="entry name" value="His_kinase_dom"/>
</dbReference>
<feature type="transmembrane region" description="Helical" evidence="14">
    <location>
        <begin position="12"/>
        <end position="32"/>
    </location>
</feature>
<feature type="domain" description="HAMP" evidence="16">
    <location>
        <begin position="191"/>
        <end position="243"/>
    </location>
</feature>
<dbReference type="SUPFAM" id="SSF55874">
    <property type="entry name" value="ATPase domain of HSP90 chaperone/DNA topoisomerase II/histidine kinase"/>
    <property type="match status" value="1"/>
</dbReference>
<dbReference type="Gene3D" id="3.30.565.10">
    <property type="entry name" value="Histidine kinase-like ATPase, C-terminal domain"/>
    <property type="match status" value="1"/>
</dbReference>
<keyword evidence="4" id="KW-1003">Cell membrane</keyword>
<evidence type="ECO:0000256" key="9">
    <source>
        <dbReference type="ARBA" id="ARBA00022777"/>
    </source>
</evidence>
<evidence type="ECO:0000259" key="16">
    <source>
        <dbReference type="PROSITE" id="PS50885"/>
    </source>
</evidence>
<evidence type="ECO:0000256" key="1">
    <source>
        <dbReference type="ARBA" id="ARBA00000085"/>
    </source>
</evidence>
<evidence type="ECO:0000256" key="11">
    <source>
        <dbReference type="ARBA" id="ARBA00022989"/>
    </source>
</evidence>
<comment type="subcellular location">
    <subcellularLocation>
        <location evidence="2">Cell membrane</location>
        <topology evidence="2">Multi-pass membrane protein</topology>
    </subcellularLocation>
</comment>
<dbReference type="SMART" id="SM00304">
    <property type="entry name" value="HAMP"/>
    <property type="match status" value="1"/>
</dbReference>
<dbReference type="GO" id="GO:0000155">
    <property type="term" value="F:phosphorelay sensor kinase activity"/>
    <property type="evidence" value="ECO:0007669"/>
    <property type="project" value="InterPro"/>
</dbReference>
<evidence type="ECO:0000256" key="10">
    <source>
        <dbReference type="ARBA" id="ARBA00022840"/>
    </source>
</evidence>
<dbReference type="SMART" id="SM00387">
    <property type="entry name" value="HATPase_c"/>
    <property type="match status" value="1"/>
</dbReference>
<evidence type="ECO:0000256" key="12">
    <source>
        <dbReference type="ARBA" id="ARBA00023012"/>
    </source>
</evidence>
<dbReference type="PANTHER" id="PTHR45528">
    <property type="entry name" value="SENSOR HISTIDINE KINASE CPXA"/>
    <property type="match status" value="1"/>
</dbReference>
<dbReference type="AlphaFoldDB" id="A0A1I0AMS5"/>
<dbReference type="CDD" id="cd06225">
    <property type="entry name" value="HAMP"/>
    <property type="match status" value="1"/>
</dbReference>
<evidence type="ECO:0000313" key="17">
    <source>
        <dbReference type="EMBL" id="SES94688.1"/>
    </source>
</evidence>
<evidence type="ECO:0000256" key="6">
    <source>
        <dbReference type="ARBA" id="ARBA00022679"/>
    </source>
</evidence>
<dbReference type="Gene3D" id="1.10.287.130">
    <property type="match status" value="1"/>
</dbReference>
<dbReference type="InterPro" id="IPR036890">
    <property type="entry name" value="HATPase_C_sf"/>
</dbReference>
<dbReference type="RefSeq" id="WP_091350641.1">
    <property type="nucleotide sequence ID" value="NZ_FOIF01000023.1"/>
</dbReference>
<evidence type="ECO:0000256" key="2">
    <source>
        <dbReference type="ARBA" id="ARBA00004651"/>
    </source>
</evidence>
<organism evidence="17 18">
    <name type="scientific">Anaerobranca gottschalkii DSM 13577</name>
    <dbReference type="NCBI Taxonomy" id="1120990"/>
    <lineage>
        <taxon>Bacteria</taxon>
        <taxon>Bacillati</taxon>
        <taxon>Bacillota</taxon>
        <taxon>Clostridia</taxon>
        <taxon>Eubacteriales</taxon>
        <taxon>Proteinivoracaceae</taxon>
        <taxon>Anaerobranca</taxon>
    </lineage>
</organism>
<evidence type="ECO:0000256" key="5">
    <source>
        <dbReference type="ARBA" id="ARBA00022553"/>
    </source>
</evidence>
<evidence type="ECO:0000256" key="3">
    <source>
        <dbReference type="ARBA" id="ARBA00012438"/>
    </source>
</evidence>
<dbReference type="SUPFAM" id="SSF158472">
    <property type="entry name" value="HAMP domain-like"/>
    <property type="match status" value="1"/>
</dbReference>
<sequence length="474" mass="54174">MVKIKFRYRVLMAFFSVILIPLIVTGGFAYFYGKHLFSPVRESFYLTSEKVELLNSFIIDNWDLLDPVNKDFHNGIIEIIDNAPVILRIVDNSGKLLYSSVEDNFTNHYQLLTEVIPGLEKNRNTSDNEILSYTVGEYIYISGEIVGVKLYTYPPPPDFIPRLTKFLIGTVSIGLTSLLLHIVLSVYLISRRVTQPFKELNMAIEKISKNDFDFDITYNASDELGNLCQAFQIMKNKLKEVNQKEKEITIAKKQLLAAISHDLRTPLTSIKGYVEALKDGLFNDPKTFNNYLAIISNKVDNLSILIDDLFNLAKLDLDQLEFNFEKVNVKTFVQSYYLDIKEEGSWHDKLISKQLVNLDSAFIYVDPTRLEQVLNNLFFNALEYSKKEIVFQCYLMDKKVFLNIIDDGPGIPEEDLPHIFEKFYKVEKSRSSKGSGLGLAIAKGITEKMGGKIEVFNNKRSPGCTFSISFPLVN</sequence>
<dbReference type="GO" id="GO:0005886">
    <property type="term" value="C:plasma membrane"/>
    <property type="evidence" value="ECO:0007669"/>
    <property type="project" value="UniProtKB-SubCell"/>
</dbReference>
<dbReference type="SUPFAM" id="SSF47384">
    <property type="entry name" value="Homodimeric domain of signal transducing histidine kinase"/>
    <property type="match status" value="1"/>
</dbReference>
<keyword evidence="5" id="KW-0597">Phosphoprotein</keyword>
<keyword evidence="12" id="KW-0902">Two-component regulatory system</keyword>
<evidence type="ECO:0000256" key="7">
    <source>
        <dbReference type="ARBA" id="ARBA00022692"/>
    </source>
</evidence>
<keyword evidence="11 14" id="KW-1133">Transmembrane helix</keyword>
<protein>
    <recommendedName>
        <fullName evidence="3">histidine kinase</fullName>
        <ecNumber evidence="3">2.7.13.3</ecNumber>
    </recommendedName>
</protein>
<evidence type="ECO:0000256" key="13">
    <source>
        <dbReference type="ARBA" id="ARBA00023136"/>
    </source>
</evidence>
<name>A0A1I0AMS5_9FIRM</name>
<dbReference type="SMART" id="SM00388">
    <property type="entry name" value="HisKA"/>
    <property type="match status" value="1"/>
</dbReference>
<feature type="transmembrane region" description="Helical" evidence="14">
    <location>
        <begin position="166"/>
        <end position="189"/>
    </location>
</feature>
<keyword evidence="13 14" id="KW-0472">Membrane</keyword>
<dbReference type="Proteomes" id="UP000243819">
    <property type="component" value="Unassembled WGS sequence"/>
</dbReference>
<evidence type="ECO:0000259" key="15">
    <source>
        <dbReference type="PROSITE" id="PS50109"/>
    </source>
</evidence>
<dbReference type="PANTHER" id="PTHR45528:SF1">
    <property type="entry name" value="SENSOR HISTIDINE KINASE CPXA"/>
    <property type="match status" value="1"/>
</dbReference>
<evidence type="ECO:0000256" key="8">
    <source>
        <dbReference type="ARBA" id="ARBA00022741"/>
    </source>
</evidence>
<dbReference type="PROSITE" id="PS50109">
    <property type="entry name" value="HIS_KIN"/>
    <property type="match status" value="1"/>
</dbReference>
<dbReference type="InterPro" id="IPR050398">
    <property type="entry name" value="HssS/ArlS-like"/>
</dbReference>
<keyword evidence="10" id="KW-0067">ATP-binding</keyword>
<dbReference type="EMBL" id="FOIF01000023">
    <property type="protein sequence ID" value="SES94688.1"/>
    <property type="molecule type" value="Genomic_DNA"/>
</dbReference>
<dbReference type="Pfam" id="PF00512">
    <property type="entry name" value="HisKA"/>
    <property type="match status" value="1"/>
</dbReference>
<dbReference type="Gene3D" id="6.10.340.10">
    <property type="match status" value="1"/>
</dbReference>
<dbReference type="CDD" id="cd00082">
    <property type="entry name" value="HisKA"/>
    <property type="match status" value="1"/>
</dbReference>
<dbReference type="InterPro" id="IPR003594">
    <property type="entry name" value="HATPase_dom"/>
</dbReference>
<dbReference type="InterPro" id="IPR003660">
    <property type="entry name" value="HAMP_dom"/>
</dbReference>
<dbReference type="STRING" id="1120990.SAMN03080614_102313"/>
<dbReference type="InterPro" id="IPR004358">
    <property type="entry name" value="Sig_transdc_His_kin-like_C"/>
</dbReference>
<keyword evidence="18" id="KW-1185">Reference proteome</keyword>
<evidence type="ECO:0000256" key="4">
    <source>
        <dbReference type="ARBA" id="ARBA00022475"/>
    </source>
</evidence>
<accession>A0A1I0AMS5</accession>
<dbReference type="OrthoDB" id="9780718at2"/>
<gene>
    <name evidence="17" type="ORF">SAMN03080614_102313</name>
</gene>
<evidence type="ECO:0000313" key="18">
    <source>
        <dbReference type="Proteomes" id="UP000243819"/>
    </source>
</evidence>
<dbReference type="FunFam" id="1.10.287.130:FF:000001">
    <property type="entry name" value="Two-component sensor histidine kinase"/>
    <property type="match status" value="1"/>
</dbReference>
<comment type="catalytic activity">
    <reaction evidence="1">
        <text>ATP + protein L-histidine = ADP + protein N-phospho-L-histidine.</text>
        <dbReference type="EC" id="2.7.13.3"/>
    </reaction>
</comment>
<dbReference type="Pfam" id="PF00672">
    <property type="entry name" value="HAMP"/>
    <property type="match status" value="1"/>
</dbReference>
<evidence type="ECO:0000256" key="14">
    <source>
        <dbReference type="SAM" id="Phobius"/>
    </source>
</evidence>
<dbReference type="PROSITE" id="PS50885">
    <property type="entry name" value="HAMP"/>
    <property type="match status" value="1"/>
</dbReference>
<keyword evidence="8" id="KW-0547">Nucleotide-binding</keyword>
<dbReference type="Pfam" id="PF02518">
    <property type="entry name" value="HATPase_c"/>
    <property type="match status" value="1"/>
</dbReference>
<dbReference type="InterPro" id="IPR036097">
    <property type="entry name" value="HisK_dim/P_sf"/>
</dbReference>
<dbReference type="InterPro" id="IPR003661">
    <property type="entry name" value="HisK_dim/P_dom"/>
</dbReference>
<reference evidence="18" key="1">
    <citation type="submission" date="2016-10" db="EMBL/GenBank/DDBJ databases">
        <authorList>
            <person name="Varghese N."/>
            <person name="Submissions S."/>
        </authorList>
    </citation>
    <scope>NUCLEOTIDE SEQUENCE [LARGE SCALE GENOMIC DNA]</scope>
    <source>
        <strain evidence="18">DSM 13577</strain>
    </source>
</reference>
<dbReference type="PRINTS" id="PR00344">
    <property type="entry name" value="BCTRLSENSOR"/>
</dbReference>
<keyword evidence="9" id="KW-0418">Kinase</keyword>
<dbReference type="EC" id="2.7.13.3" evidence="3"/>
<proteinExistence type="predicted"/>